<reference evidence="3" key="1">
    <citation type="submission" date="2021-01" db="EMBL/GenBank/DDBJ databases">
        <authorList>
            <consortium name="Aspergillus chevalieri M1 genome sequencing consortium"/>
            <person name="Kazuki M."/>
            <person name="Futagami T."/>
        </authorList>
    </citation>
    <scope>NUCLEOTIDE SEQUENCE</scope>
    <source>
        <strain evidence="3">M1</strain>
    </source>
</reference>
<feature type="transmembrane region" description="Helical" evidence="2">
    <location>
        <begin position="20"/>
        <end position="46"/>
    </location>
</feature>
<evidence type="ECO:0000256" key="2">
    <source>
        <dbReference type="SAM" id="Phobius"/>
    </source>
</evidence>
<accession>A0A7R7VJ71</accession>
<feature type="compositionally biased region" description="Basic and acidic residues" evidence="1">
    <location>
        <begin position="111"/>
        <end position="127"/>
    </location>
</feature>
<dbReference type="KEGG" id="ache:ACHE_21153A"/>
<keyword evidence="2" id="KW-0472">Membrane</keyword>
<keyword evidence="2" id="KW-1133">Transmembrane helix</keyword>
<dbReference type="AlphaFoldDB" id="A0A7R7VJ71"/>
<evidence type="ECO:0000313" key="4">
    <source>
        <dbReference type="Proteomes" id="UP000637239"/>
    </source>
</evidence>
<name>A0A7R7VJ71_ASPCH</name>
<dbReference type="EMBL" id="AP024417">
    <property type="protein sequence ID" value="BCR85695.1"/>
    <property type="molecule type" value="Genomic_DNA"/>
</dbReference>
<evidence type="ECO:0000256" key="1">
    <source>
        <dbReference type="SAM" id="MobiDB-lite"/>
    </source>
</evidence>
<dbReference type="GeneID" id="66980054"/>
<sequence length="127" mass="14505">MAWYSILPPDLTYLETWAARIFFILGLITLLPWTALLIFDFVLYIVRMALYEMPVVGGRVRGAQRPRAPSLNERLDGGARRVFVLGQGGEKNIEGYVYGDGDLDEEGYAEGYRDEGEREREREGKKL</sequence>
<reference evidence="3" key="2">
    <citation type="submission" date="2021-02" db="EMBL/GenBank/DDBJ databases">
        <title>Aspergillus chevalieri M1 genome sequence.</title>
        <authorList>
            <person name="Kadooka C."/>
            <person name="Mori K."/>
            <person name="Futagami T."/>
        </authorList>
    </citation>
    <scope>NUCLEOTIDE SEQUENCE</scope>
    <source>
        <strain evidence="3">M1</strain>
    </source>
</reference>
<keyword evidence="4" id="KW-1185">Reference proteome</keyword>
<protein>
    <submittedName>
        <fullName evidence="3">Uncharacterized protein</fullName>
    </submittedName>
</protein>
<dbReference type="Proteomes" id="UP000637239">
    <property type="component" value="Chromosome 2"/>
</dbReference>
<evidence type="ECO:0000313" key="3">
    <source>
        <dbReference type="EMBL" id="BCR85695.1"/>
    </source>
</evidence>
<gene>
    <name evidence="3" type="ORF">ACHE_21153A</name>
</gene>
<proteinExistence type="predicted"/>
<keyword evidence="2" id="KW-0812">Transmembrane</keyword>
<dbReference type="RefSeq" id="XP_043134217.1">
    <property type="nucleotide sequence ID" value="XM_043275205.1"/>
</dbReference>
<feature type="region of interest" description="Disordered" evidence="1">
    <location>
        <begin position="100"/>
        <end position="127"/>
    </location>
</feature>
<organism evidence="3 4">
    <name type="scientific">Aspergillus chevalieri</name>
    <name type="common">Eurotium chevalieri</name>
    <dbReference type="NCBI Taxonomy" id="182096"/>
    <lineage>
        <taxon>Eukaryota</taxon>
        <taxon>Fungi</taxon>
        <taxon>Dikarya</taxon>
        <taxon>Ascomycota</taxon>
        <taxon>Pezizomycotina</taxon>
        <taxon>Eurotiomycetes</taxon>
        <taxon>Eurotiomycetidae</taxon>
        <taxon>Eurotiales</taxon>
        <taxon>Aspergillaceae</taxon>
        <taxon>Aspergillus</taxon>
        <taxon>Aspergillus subgen. Aspergillus</taxon>
    </lineage>
</organism>